<organism evidence="2">
    <name type="scientific">Menopon gallinae</name>
    <name type="common">poultry shaft louse</name>
    <dbReference type="NCBI Taxonomy" id="328185"/>
    <lineage>
        <taxon>Eukaryota</taxon>
        <taxon>Metazoa</taxon>
        <taxon>Ecdysozoa</taxon>
        <taxon>Arthropoda</taxon>
        <taxon>Hexapoda</taxon>
        <taxon>Insecta</taxon>
        <taxon>Pterygota</taxon>
        <taxon>Neoptera</taxon>
        <taxon>Paraneoptera</taxon>
        <taxon>Psocodea</taxon>
        <taxon>Troctomorpha</taxon>
        <taxon>Phthiraptera</taxon>
        <taxon>Amblycera</taxon>
        <taxon>Menoponidae</taxon>
        <taxon>Menopon</taxon>
    </lineage>
</organism>
<protein>
    <submittedName>
        <fullName evidence="2">Uncharacterized protein</fullName>
    </submittedName>
</protein>
<proteinExistence type="predicted"/>
<evidence type="ECO:0000256" key="1">
    <source>
        <dbReference type="SAM" id="SignalP"/>
    </source>
</evidence>
<reference evidence="2" key="1">
    <citation type="journal article" date="2024" name="Gigascience">
        <title>Chromosome-level genome of the poultry shaft louse Menopon gallinae provides insight into the host-switching and adaptive evolution of parasitic lice.</title>
        <authorList>
            <person name="Xu Y."/>
            <person name="Ma L."/>
            <person name="Liu S."/>
            <person name="Liang Y."/>
            <person name="Liu Q."/>
            <person name="He Z."/>
            <person name="Tian L."/>
            <person name="Duan Y."/>
            <person name="Cai W."/>
            <person name="Li H."/>
            <person name="Song F."/>
        </authorList>
    </citation>
    <scope>NUCLEOTIDE SEQUENCE</scope>
    <source>
        <strain evidence="2">Cailab_2023a</strain>
    </source>
</reference>
<keyword evidence="1" id="KW-0732">Signal</keyword>
<feature type="signal peptide" evidence="1">
    <location>
        <begin position="1"/>
        <end position="23"/>
    </location>
</feature>
<accession>A0AAW2HFC5</accession>
<name>A0AAW2HFC5_9NEOP</name>
<dbReference type="EMBL" id="JARGDH010000005">
    <property type="protein sequence ID" value="KAL0268233.1"/>
    <property type="molecule type" value="Genomic_DNA"/>
</dbReference>
<comment type="caution">
    <text evidence="2">The sequence shown here is derived from an EMBL/GenBank/DDBJ whole genome shotgun (WGS) entry which is preliminary data.</text>
</comment>
<feature type="chain" id="PRO_5043464013" evidence="1">
    <location>
        <begin position="24"/>
        <end position="108"/>
    </location>
</feature>
<evidence type="ECO:0000313" key="2">
    <source>
        <dbReference type="EMBL" id="KAL0268233.1"/>
    </source>
</evidence>
<dbReference type="AlphaFoldDB" id="A0AAW2HFC5"/>
<gene>
    <name evidence="2" type="ORF">PYX00_010261</name>
</gene>
<sequence length="108" mass="12088">MSRNQGLGLVVVIVMLVLYLAQAQGGALKRIPRGVRENPSTPEPSFCHRSTPCGWSVYAPFTRDIEYYMPNTCICREGLDCIRTENDISISAFVHMCRAKPDFTGKSF</sequence>